<dbReference type="InterPro" id="IPR037401">
    <property type="entry name" value="SnoaL-like"/>
</dbReference>
<dbReference type="EMBL" id="WHUT02000006">
    <property type="protein sequence ID" value="NUB45018.1"/>
    <property type="molecule type" value="Genomic_DNA"/>
</dbReference>
<comment type="caution">
    <text evidence="2">The sequence shown here is derived from an EMBL/GenBank/DDBJ whole genome shotgun (WGS) entry which is preliminary data.</text>
</comment>
<proteinExistence type="predicted"/>
<organism evidence="2 3">
    <name type="scientific">Fertoeibacter niger</name>
    <dbReference type="NCBI Taxonomy" id="2656921"/>
    <lineage>
        <taxon>Bacteria</taxon>
        <taxon>Pseudomonadati</taxon>
        <taxon>Pseudomonadota</taxon>
        <taxon>Alphaproteobacteria</taxon>
        <taxon>Rhodobacterales</taxon>
        <taxon>Paracoccaceae</taxon>
        <taxon>Fertoeibacter</taxon>
    </lineage>
</organism>
<evidence type="ECO:0000313" key="3">
    <source>
        <dbReference type="Proteomes" id="UP000484076"/>
    </source>
</evidence>
<reference evidence="2" key="1">
    <citation type="submission" date="2020-05" db="EMBL/GenBank/DDBJ databases">
        <title>Fertoebacter nigrum gen. nov., sp. nov., a new member of the family Rhodobacteraceae.</title>
        <authorList>
            <person name="Szuroczki S."/>
            <person name="Abbaszade G."/>
            <person name="Buni D."/>
            <person name="Schumann P."/>
            <person name="Toth E."/>
        </authorList>
    </citation>
    <scope>NUCLEOTIDE SEQUENCE</scope>
    <source>
        <strain evidence="2">RG-N-1a</strain>
    </source>
</reference>
<protein>
    <submittedName>
        <fullName evidence="2">Nuclear transport factor 2 family protein</fullName>
    </submittedName>
</protein>
<gene>
    <name evidence="2" type="ORF">GEU84_011520</name>
</gene>
<dbReference type="AlphaFoldDB" id="A0A8X8GVC0"/>
<dbReference type="Proteomes" id="UP000484076">
    <property type="component" value="Unassembled WGS sequence"/>
</dbReference>
<keyword evidence="3" id="KW-1185">Reference proteome</keyword>
<accession>A0A8X8GVC0</accession>
<dbReference type="Pfam" id="PF13577">
    <property type="entry name" value="SnoaL_4"/>
    <property type="match status" value="1"/>
</dbReference>
<feature type="domain" description="SnoaL-like" evidence="1">
    <location>
        <begin position="12"/>
        <end position="138"/>
    </location>
</feature>
<dbReference type="InterPro" id="IPR032710">
    <property type="entry name" value="NTF2-like_dom_sf"/>
</dbReference>
<dbReference type="RefSeq" id="WP_152825518.1">
    <property type="nucleotide sequence ID" value="NZ_WHUT02000006.1"/>
</dbReference>
<evidence type="ECO:0000313" key="2">
    <source>
        <dbReference type="EMBL" id="NUB45018.1"/>
    </source>
</evidence>
<dbReference type="Gene3D" id="3.10.450.50">
    <property type="match status" value="1"/>
</dbReference>
<evidence type="ECO:0000259" key="1">
    <source>
        <dbReference type="Pfam" id="PF13577"/>
    </source>
</evidence>
<name>A0A8X8GVC0_9RHOB</name>
<sequence length="190" mass="21233">MTESDNLLLAILRDEREIVRVIQTYARGSDRKDFAMMRSAYHDGAIDNHGPVNGDVDDFLRWSSGRQDHVASSLHLLGSPVIDIAGDVAVAETCCLLYHWISAGTGNPPLPAHTVTMACRYVDRFERRQGQWKIAHRTVAYDGIRREFRDVHGPEPIAPGFTMGRRSKDDIIYRALAELQSARDEPSSGA</sequence>
<dbReference type="SUPFAM" id="SSF54427">
    <property type="entry name" value="NTF2-like"/>
    <property type="match status" value="1"/>
</dbReference>